<accession>A0A426XIU2</accession>
<dbReference type="InterPro" id="IPR017930">
    <property type="entry name" value="Myb_dom"/>
</dbReference>
<evidence type="ECO:0000313" key="8">
    <source>
        <dbReference type="EMBL" id="RRT39363.1"/>
    </source>
</evidence>
<keyword evidence="2" id="KW-0677">Repeat</keyword>
<name>A0A426XIU2_ENSVE</name>
<feature type="region of interest" description="Disordered" evidence="5">
    <location>
        <begin position="231"/>
        <end position="257"/>
    </location>
</feature>
<dbReference type="GO" id="GO:0005634">
    <property type="term" value="C:nucleus"/>
    <property type="evidence" value="ECO:0007669"/>
    <property type="project" value="UniProtKB-SubCell"/>
</dbReference>
<dbReference type="PANTHER" id="PTHR47994:SF5">
    <property type="entry name" value="F14D16.11-RELATED"/>
    <property type="match status" value="1"/>
</dbReference>
<proteinExistence type="predicted"/>
<dbReference type="Gene3D" id="1.10.10.60">
    <property type="entry name" value="Homeodomain-like"/>
    <property type="match status" value="1"/>
</dbReference>
<feature type="domain" description="Myb-like" evidence="6">
    <location>
        <begin position="9"/>
        <end position="72"/>
    </location>
</feature>
<comment type="subcellular location">
    <subcellularLocation>
        <location evidence="1">Nucleus</location>
    </subcellularLocation>
</comment>
<sequence length="277" mass="30507">MGRTPCCDKSGLKKGPWTPEEDQKLIEYIQKHGHGSWRTLPKNAGLARWSAIAARLPGRTDNEIKNYWNGHIKKRLIRMGIDPVTHTSLLNSSLCNPTLLNLCGLLGLHPLIKTELMRIATNLLSSQCQSSGLVNQSIQGQQYLPQDAQAQQHQNQTVPNAPFPDGGQFQEVADTNLWHDIVISDSDLMTVTGVDNNNLEASIPSLVSDSFCISSGSDSQNYNLTSLLSTPASSSDNMLSSPPSTYMHSNTEDDRDSSCSDIYDFQIPNLLDVSDYM</sequence>
<dbReference type="PROSITE" id="PS50090">
    <property type="entry name" value="MYB_LIKE"/>
    <property type="match status" value="1"/>
</dbReference>
<evidence type="ECO:0000256" key="1">
    <source>
        <dbReference type="ARBA" id="ARBA00004123"/>
    </source>
</evidence>
<evidence type="ECO:0000259" key="7">
    <source>
        <dbReference type="PROSITE" id="PS51294"/>
    </source>
</evidence>
<organism evidence="8 9">
    <name type="scientific">Ensete ventricosum</name>
    <name type="common">Abyssinian banana</name>
    <name type="synonym">Musa ensete</name>
    <dbReference type="NCBI Taxonomy" id="4639"/>
    <lineage>
        <taxon>Eukaryota</taxon>
        <taxon>Viridiplantae</taxon>
        <taxon>Streptophyta</taxon>
        <taxon>Embryophyta</taxon>
        <taxon>Tracheophyta</taxon>
        <taxon>Spermatophyta</taxon>
        <taxon>Magnoliopsida</taxon>
        <taxon>Liliopsida</taxon>
        <taxon>Zingiberales</taxon>
        <taxon>Musaceae</taxon>
        <taxon>Ensete</taxon>
    </lineage>
</organism>
<reference evidence="8 9" key="1">
    <citation type="journal article" date="2014" name="Agronomy (Basel)">
        <title>A Draft Genome Sequence for Ensete ventricosum, the Drought-Tolerant Tree Against Hunger.</title>
        <authorList>
            <person name="Harrison J."/>
            <person name="Moore K.A."/>
            <person name="Paszkiewicz K."/>
            <person name="Jones T."/>
            <person name="Grant M."/>
            <person name="Ambacheew D."/>
            <person name="Muzemil S."/>
            <person name="Studholme D.J."/>
        </authorList>
    </citation>
    <scope>NUCLEOTIDE SEQUENCE [LARGE SCALE GENOMIC DNA]</scope>
</reference>
<dbReference type="SMART" id="SM00717">
    <property type="entry name" value="SANT"/>
    <property type="match status" value="1"/>
</dbReference>
<feature type="compositionally biased region" description="Low complexity" evidence="5">
    <location>
        <begin position="145"/>
        <end position="156"/>
    </location>
</feature>
<dbReference type="Pfam" id="PF00249">
    <property type="entry name" value="Myb_DNA-binding"/>
    <property type="match status" value="1"/>
</dbReference>
<dbReference type="InterPro" id="IPR009057">
    <property type="entry name" value="Homeodomain-like_sf"/>
</dbReference>
<feature type="domain" description="HTH myb-type" evidence="7">
    <location>
        <begin position="9"/>
        <end position="76"/>
    </location>
</feature>
<gene>
    <name evidence="8" type="ORF">B296_00057362</name>
</gene>
<dbReference type="InterPro" id="IPR015495">
    <property type="entry name" value="Myb_TF_plants"/>
</dbReference>
<dbReference type="GO" id="GO:0003677">
    <property type="term" value="F:DNA binding"/>
    <property type="evidence" value="ECO:0007669"/>
    <property type="project" value="UniProtKB-KW"/>
</dbReference>
<dbReference type="InterPro" id="IPR001005">
    <property type="entry name" value="SANT/Myb"/>
</dbReference>
<dbReference type="Proteomes" id="UP000287651">
    <property type="component" value="Unassembled WGS sequence"/>
</dbReference>
<dbReference type="EMBL" id="AMZH03020249">
    <property type="protein sequence ID" value="RRT39363.1"/>
    <property type="molecule type" value="Genomic_DNA"/>
</dbReference>
<protein>
    <submittedName>
        <fullName evidence="8">Uncharacterized protein</fullName>
    </submittedName>
</protein>
<evidence type="ECO:0000256" key="4">
    <source>
        <dbReference type="ARBA" id="ARBA00023242"/>
    </source>
</evidence>
<dbReference type="AlphaFoldDB" id="A0A426XIU2"/>
<dbReference type="CDD" id="cd00167">
    <property type="entry name" value="SANT"/>
    <property type="match status" value="1"/>
</dbReference>
<evidence type="ECO:0000256" key="5">
    <source>
        <dbReference type="SAM" id="MobiDB-lite"/>
    </source>
</evidence>
<evidence type="ECO:0000313" key="9">
    <source>
        <dbReference type="Proteomes" id="UP000287651"/>
    </source>
</evidence>
<dbReference type="PROSITE" id="PS51294">
    <property type="entry name" value="HTH_MYB"/>
    <property type="match status" value="1"/>
</dbReference>
<feature type="region of interest" description="Disordered" evidence="5">
    <location>
        <begin position="145"/>
        <end position="166"/>
    </location>
</feature>
<dbReference type="PANTHER" id="PTHR47994">
    <property type="entry name" value="F14D16.11-RELATED"/>
    <property type="match status" value="1"/>
</dbReference>
<feature type="compositionally biased region" description="Low complexity" evidence="5">
    <location>
        <begin position="231"/>
        <end position="244"/>
    </location>
</feature>
<evidence type="ECO:0000256" key="2">
    <source>
        <dbReference type="ARBA" id="ARBA00022737"/>
    </source>
</evidence>
<evidence type="ECO:0000256" key="3">
    <source>
        <dbReference type="ARBA" id="ARBA00023125"/>
    </source>
</evidence>
<dbReference type="SUPFAM" id="SSF46689">
    <property type="entry name" value="Homeodomain-like"/>
    <property type="match status" value="1"/>
</dbReference>
<keyword evidence="4" id="KW-0539">Nucleus</keyword>
<comment type="caution">
    <text evidence="8">The sequence shown here is derived from an EMBL/GenBank/DDBJ whole genome shotgun (WGS) entry which is preliminary data.</text>
</comment>
<keyword evidence="3" id="KW-0238">DNA-binding</keyword>
<evidence type="ECO:0000259" key="6">
    <source>
        <dbReference type="PROSITE" id="PS50090"/>
    </source>
</evidence>